<comment type="caution">
    <text evidence="1">The sequence shown here is derived from an EMBL/GenBank/DDBJ whole genome shotgun (WGS) entry which is preliminary data.</text>
</comment>
<dbReference type="AlphaFoldDB" id="A0AAD5DYY5"/>
<gene>
    <name evidence="1" type="ORF">K450DRAFT_264135</name>
</gene>
<dbReference type="RefSeq" id="XP_051439918.1">
    <property type="nucleotide sequence ID" value="XM_051592756.1"/>
</dbReference>
<evidence type="ECO:0000313" key="1">
    <source>
        <dbReference type="EMBL" id="KAI8574911.1"/>
    </source>
</evidence>
<organism evidence="1 2">
    <name type="scientific">Umbelopsis ramanniana AG</name>
    <dbReference type="NCBI Taxonomy" id="1314678"/>
    <lineage>
        <taxon>Eukaryota</taxon>
        <taxon>Fungi</taxon>
        <taxon>Fungi incertae sedis</taxon>
        <taxon>Mucoromycota</taxon>
        <taxon>Mucoromycotina</taxon>
        <taxon>Umbelopsidomycetes</taxon>
        <taxon>Umbelopsidales</taxon>
        <taxon>Umbelopsidaceae</taxon>
        <taxon>Umbelopsis</taxon>
    </lineage>
</organism>
<dbReference type="Proteomes" id="UP001206595">
    <property type="component" value="Unassembled WGS sequence"/>
</dbReference>
<evidence type="ECO:0000313" key="2">
    <source>
        <dbReference type="Proteomes" id="UP001206595"/>
    </source>
</evidence>
<dbReference type="GeneID" id="75918098"/>
<reference evidence="1" key="1">
    <citation type="submission" date="2021-06" db="EMBL/GenBank/DDBJ databases">
        <authorList>
            <consortium name="DOE Joint Genome Institute"/>
            <person name="Mondo S.J."/>
            <person name="Amses K.R."/>
            <person name="Simmons D.R."/>
            <person name="Longcore J.E."/>
            <person name="Seto K."/>
            <person name="Alves G.H."/>
            <person name="Bonds A.E."/>
            <person name="Quandt C.A."/>
            <person name="Davis W.J."/>
            <person name="Chang Y."/>
            <person name="Letcher P.M."/>
            <person name="Powell M.J."/>
            <person name="Kuo A."/>
            <person name="Labutti K."/>
            <person name="Pangilinan J."/>
            <person name="Andreopoulos W."/>
            <person name="Tritt A."/>
            <person name="Riley R."/>
            <person name="Hundley H."/>
            <person name="Johnson J."/>
            <person name="Lipzen A."/>
            <person name="Barry K."/>
            <person name="Berbee M.L."/>
            <person name="Buchler N.E."/>
            <person name="Grigoriev I.V."/>
            <person name="Spatafora J.W."/>
            <person name="Stajich J.E."/>
            <person name="James T.Y."/>
        </authorList>
    </citation>
    <scope>NUCLEOTIDE SEQUENCE</scope>
    <source>
        <strain evidence="1">AG</strain>
    </source>
</reference>
<accession>A0AAD5DYY5</accession>
<sequence>MRTISGRQNLVMKSWIDRVTFSKLFPNKICEQTQLSLYKDTLNGDDWLPKLIRLSSPNIVRTCLDRYDTAQGITVFDLLGIKVWSAIMKIEDHIFSCQEYMSAIKSTQPSPINARHRAMICLLANAHRKCESIAALLNEISTWVNDNEILYTTLAHVFPEYMPVGLLPNLGSKSISEWWYALAKKSICPGYDVDHSILVLIYLYNLMDGNGLDAHFQYANCLENLSLAEKTDIINTSHGYQLRYGAFDTIARGHWPLLPKSAWFVLSNGSMKMSSGMIRTLIHMDFSRSSEIKALPQ</sequence>
<dbReference type="EMBL" id="MU621041">
    <property type="protein sequence ID" value="KAI8574911.1"/>
    <property type="molecule type" value="Genomic_DNA"/>
</dbReference>
<name>A0AAD5DYY5_UMBRA</name>
<keyword evidence="2" id="KW-1185">Reference proteome</keyword>
<reference evidence="1" key="2">
    <citation type="journal article" date="2022" name="Proc. Natl. Acad. Sci. U.S.A.">
        <title>Diploid-dominant life cycles characterize the early evolution of Fungi.</title>
        <authorList>
            <person name="Amses K.R."/>
            <person name="Simmons D.R."/>
            <person name="Longcore J.E."/>
            <person name="Mondo S.J."/>
            <person name="Seto K."/>
            <person name="Jeronimo G.H."/>
            <person name="Bonds A.E."/>
            <person name="Quandt C.A."/>
            <person name="Davis W.J."/>
            <person name="Chang Y."/>
            <person name="Federici B.A."/>
            <person name="Kuo A."/>
            <person name="LaButti K."/>
            <person name="Pangilinan J."/>
            <person name="Andreopoulos W."/>
            <person name="Tritt A."/>
            <person name="Riley R."/>
            <person name="Hundley H."/>
            <person name="Johnson J."/>
            <person name="Lipzen A."/>
            <person name="Barry K."/>
            <person name="Lang B.F."/>
            <person name="Cuomo C.A."/>
            <person name="Buchler N.E."/>
            <person name="Grigoriev I.V."/>
            <person name="Spatafora J.W."/>
            <person name="Stajich J.E."/>
            <person name="James T.Y."/>
        </authorList>
    </citation>
    <scope>NUCLEOTIDE SEQUENCE</scope>
    <source>
        <strain evidence="1">AG</strain>
    </source>
</reference>
<proteinExistence type="predicted"/>
<protein>
    <submittedName>
        <fullName evidence="1">Uncharacterized protein</fullName>
    </submittedName>
</protein>